<keyword evidence="2" id="KW-1133">Transmembrane helix</keyword>
<feature type="compositionally biased region" description="Basic and acidic residues" evidence="1">
    <location>
        <begin position="1"/>
        <end position="13"/>
    </location>
</feature>
<evidence type="ECO:0000313" key="3">
    <source>
        <dbReference type="EMBL" id="KIM29920.1"/>
    </source>
</evidence>
<dbReference type="AlphaFoldDB" id="A0A0C3AZF9"/>
<reference evidence="4" key="2">
    <citation type="submission" date="2015-01" db="EMBL/GenBank/DDBJ databases">
        <title>Evolutionary Origins and Diversification of the Mycorrhizal Mutualists.</title>
        <authorList>
            <consortium name="DOE Joint Genome Institute"/>
            <consortium name="Mycorrhizal Genomics Consortium"/>
            <person name="Kohler A."/>
            <person name="Kuo A."/>
            <person name="Nagy L.G."/>
            <person name="Floudas D."/>
            <person name="Copeland A."/>
            <person name="Barry K.W."/>
            <person name="Cichocki N."/>
            <person name="Veneault-Fourrey C."/>
            <person name="LaButti K."/>
            <person name="Lindquist E.A."/>
            <person name="Lipzen A."/>
            <person name="Lundell T."/>
            <person name="Morin E."/>
            <person name="Murat C."/>
            <person name="Riley R."/>
            <person name="Ohm R."/>
            <person name="Sun H."/>
            <person name="Tunlid A."/>
            <person name="Henrissat B."/>
            <person name="Grigoriev I.V."/>
            <person name="Hibbett D.S."/>
            <person name="Martin F."/>
        </authorList>
    </citation>
    <scope>NUCLEOTIDE SEQUENCE [LARGE SCALE GENOMIC DNA]</scope>
    <source>
        <strain evidence="4">MAFF 305830</strain>
    </source>
</reference>
<sequence>MVKREIKLQERAAIRGGGSGGGRGSSGGSSSSGSSTRGGPGTTRGSLGGSGNTGRSSISSSSWGSSTSTLGKADYFSRGGGSPFTIGSGAFAGRQAGGGTRDQVLGTRRFGSGYPYSNGNIQRGGVYGQPFPFGFWPIFFVGHGYSGEYRGYGRNDTEQRPGGDLVEVAITPKASDWTLTPEQTANNSAAETFYMIGDRESVETMLIILSPCPDCEEYSCGANNSSITAFNSSTSQILFENTIQWYRSSSFSLAYLGYNNTYAFLPLNESSTLDWDNSTPLSDALQTDTFLQCINNTLTAALPVLNAGCGRFLHGKLNWMVVWAIWIAVLILNTGNVTL</sequence>
<protein>
    <submittedName>
        <fullName evidence="3">Uncharacterized protein</fullName>
    </submittedName>
</protein>
<accession>A0A0C3AZF9</accession>
<keyword evidence="4" id="KW-1185">Reference proteome</keyword>
<dbReference type="EMBL" id="KN824286">
    <property type="protein sequence ID" value="KIM29920.1"/>
    <property type="molecule type" value="Genomic_DNA"/>
</dbReference>
<feature type="compositionally biased region" description="Gly residues" evidence="1">
    <location>
        <begin position="36"/>
        <end position="52"/>
    </location>
</feature>
<feature type="compositionally biased region" description="Gly residues" evidence="1">
    <location>
        <begin position="15"/>
        <end position="27"/>
    </location>
</feature>
<keyword evidence="2" id="KW-0472">Membrane</keyword>
<dbReference type="HOGENOM" id="CLU_057147_1_0_1"/>
<organism evidence="3 4">
    <name type="scientific">Serendipita vermifera MAFF 305830</name>
    <dbReference type="NCBI Taxonomy" id="933852"/>
    <lineage>
        <taxon>Eukaryota</taxon>
        <taxon>Fungi</taxon>
        <taxon>Dikarya</taxon>
        <taxon>Basidiomycota</taxon>
        <taxon>Agaricomycotina</taxon>
        <taxon>Agaricomycetes</taxon>
        <taxon>Sebacinales</taxon>
        <taxon>Serendipitaceae</taxon>
        <taxon>Serendipita</taxon>
    </lineage>
</organism>
<evidence type="ECO:0000256" key="2">
    <source>
        <dbReference type="SAM" id="Phobius"/>
    </source>
</evidence>
<feature type="transmembrane region" description="Helical" evidence="2">
    <location>
        <begin position="317"/>
        <end position="335"/>
    </location>
</feature>
<gene>
    <name evidence="3" type="ORF">M408DRAFT_328385</name>
</gene>
<feature type="region of interest" description="Disordered" evidence="1">
    <location>
        <begin position="1"/>
        <end position="66"/>
    </location>
</feature>
<dbReference type="OrthoDB" id="3365917at2759"/>
<name>A0A0C3AZF9_SERVB</name>
<keyword evidence="2" id="KW-0812">Transmembrane</keyword>
<evidence type="ECO:0000256" key="1">
    <source>
        <dbReference type="SAM" id="MobiDB-lite"/>
    </source>
</evidence>
<proteinExistence type="predicted"/>
<reference evidence="3 4" key="1">
    <citation type="submission" date="2014-04" db="EMBL/GenBank/DDBJ databases">
        <authorList>
            <consortium name="DOE Joint Genome Institute"/>
            <person name="Kuo A."/>
            <person name="Zuccaro A."/>
            <person name="Kohler A."/>
            <person name="Nagy L.G."/>
            <person name="Floudas D."/>
            <person name="Copeland A."/>
            <person name="Barry K.W."/>
            <person name="Cichocki N."/>
            <person name="Veneault-Fourrey C."/>
            <person name="LaButti K."/>
            <person name="Lindquist E.A."/>
            <person name="Lipzen A."/>
            <person name="Lundell T."/>
            <person name="Morin E."/>
            <person name="Murat C."/>
            <person name="Sun H."/>
            <person name="Tunlid A."/>
            <person name="Henrissat B."/>
            <person name="Grigoriev I.V."/>
            <person name="Hibbett D.S."/>
            <person name="Martin F."/>
            <person name="Nordberg H.P."/>
            <person name="Cantor M.N."/>
            <person name="Hua S.X."/>
        </authorList>
    </citation>
    <scope>NUCLEOTIDE SEQUENCE [LARGE SCALE GENOMIC DNA]</scope>
    <source>
        <strain evidence="3 4">MAFF 305830</strain>
    </source>
</reference>
<dbReference type="Proteomes" id="UP000054097">
    <property type="component" value="Unassembled WGS sequence"/>
</dbReference>
<dbReference type="STRING" id="933852.A0A0C3AZF9"/>
<feature type="compositionally biased region" description="Low complexity" evidence="1">
    <location>
        <begin position="53"/>
        <end position="66"/>
    </location>
</feature>
<evidence type="ECO:0000313" key="4">
    <source>
        <dbReference type="Proteomes" id="UP000054097"/>
    </source>
</evidence>